<evidence type="ECO:0000256" key="5">
    <source>
        <dbReference type="ARBA" id="ARBA00022723"/>
    </source>
</evidence>
<dbReference type="GO" id="GO:0140114">
    <property type="term" value="P:cellular detoxification of fluoride"/>
    <property type="evidence" value="ECO:0007669"/>
    <property type="project" value="UniProtKB-UniRule"/>
</dbReference>
<dbReference type="GO" id="GO:0046872">
    <property type="term" value="F:metal ion binding"/>
    <property type="evidence" value="ECO:0007669"/>
    <property type="project" value="UniProtKB-KW"/>
</dbReference>
<dbReference type="Proteomes" id="UP000193118">
    <property type="component" value="Unassembled WGS sequence"/>
</dbReference>
<dbReference type="EMBL" id="MTBO01000013">
    <property type="protein sequence ID" value="OSI16882.1"/>
    <property type="molecule type" value="Genomic_DNA"/>
</dbReference>
<evidence type="ECO:0000256" key="13">
    <source>
        <dbReference type="HAMAP-Rule" id="MF_00454"/>
    </source>
</evidence>
<keyword evidence="10 13" id="KW-0407">Ion channel</keyword>
<evidence type="ECO:0000256" key="12">
    <source>
        <dbReference type="ARBA" id="ARBA00035585"/>
    </source>
</evidence>
<evidence type="ECO:0000313" key="14">
    <source>
        <dbReference type="EMBL" id="OSI16882.1"/>
    </source>
</evidence>
<evidence type="ECO:0000256" key="8">
    <source>
        <dbReference type="ARBA" id="ARBA00023065"/>
    </source>
</evidence>
<name>A0A1X3DAW2_9NEIS</name>
<evidence type="ECO:0000256" key="9">
    <source>
        <dbReference type="ARBA" id="ARBA00023136"/>
    </source>
</evidence>
<evidence type="ECO:0000256" key="4">
    <source>
        <dbReference type="ARBA" id="ARBA00022692"/>
    </source>
</evidence>
<dbReference type="PANTHER" id="PTHR28259:SF1">
    <property type="entry name" value="FLUORIDE EXPORT PROTEIN 1-RELATED"/>
    <property type="match status" value="1"/>
</dbReference>
<keyword evidence="4 13" id="KW-0812">Transmembrane</keyword>
<comment type="caution">
    <text evidence="14">The sequence shown here is derived from an EMBL/GenBank/DDBJ whole genome shotgun (WGS) entry which is preliminary data.</text>
</comment>
<feature type="transmembrane region" description="Helical" evidence="13">
    <location>
        <begin position="103"/>
        <end position="124"/>
    </location>
</feature>
<evidence type="ECO:0000256" key="11">
    <source>
        <dbReference type="ARBA" id="ARBA00035120"/>
    </source>
</evidence>
<keyword evidence="5 13" id="KW-0479">Metal-binding</keyword>
<dbReference type="GeneID" id="94580896"/>
<dbReference type="PANTHER" id="PTHR28259">
    <property type="entry name" value="FLUORIDE EXPORT PROTEIN 1-RELATED"/>
    <property type="match status" value="1"/>
</dbReference>
<dbReference type="Pfam" id="PF02537">
    <property type="entry name" value="CRCB"/>
    <property type="match status" value="1"/>
</dbReference>
<gene>
    <name evidence="13" type="primary">fluC</name>
    <name evidence="13" type="synonym">crcB</name>
    <name evidence="14" type="ORF">BWD09_06575</name>
</gene>
<feature type="transmembrane region" description="Helical" evidence="13">
    <location>
        <begin position="33"/>
        <end position="55"/>
    </location>
</feature>
<organism evidence="14 15">
    <name type="scientific">Neisseria dentiae</name>
    <dbReference type="NCBI Taxonomy" id="194197"/>
    <lineage>
        <taxon>Bacteria</taxon>
        <taxon>Pseudomonadati</taxon>
        <taxon>Pseudomonadota</taxon>
        <taxon>Betaproteobacteria</taxon>
        <taxon>Neisseriales</taxon>
        <taxon>Neisseriaceae</taxon>
        <taxon>Neisseria</taxon>
    </lineage>
</organism>
<dbReference type="RefSeq" id="WP_085365910.1">
    <property type="nucleotide sequence ID" value="NZ_CAUJPZ010000047.1"/>
</dbReference>
<protein>
    <recommendedName>
        <fullName evidence="13">Fluoride-specific ion channel FluC</fullName>
    </recommendedName>
</protein>
<keyword evidence="2 13" id="KW-1003">Cell membrane</keyword>
<feature type="transmembrane region" description="Helical" evidence="13">
    <location>
        <begin position="67"/>
        <end position="91"/>
    </location>
</feature>
<keyword evidence="15" id="KW-1185">Reference proteome</keyword>
<dbReference type="GO" id="GO:0005886">
    <property type="term" value="C:plasma membrane"/>
    <property type="evidence" value="ECO:0007669"/>
    <property type="project" value="UniProtKB-SubCell"/>
</dbReference>
<sequence length="125" mass="13282">MFANFSAIVAGAAFGALLRYAFGLWFAGTASWFAFGTLAANWAGAYLIGLIAALLECFPVLSPNWRLLLITGFLGSLTTFSGFSLEIIGMLQAQRWGAALSVVSLHLFGSLLLTALGLATVQLFR</sequence>
<evidence type="ECO:0000256" key="3">
    <source>
        <dbReference type="ARBA" id="ARBA00022519"/>
    </source>
</evidence>
<keyword evidence="6 13" id="KW-1133">Transmembrane helix</keyword>
<comment type="catalytic activity">
    <reaction evidence="12">
        <text>fluoride(in) = fluoride(out)</text>
        <dbReference type="Rhea" id="RHEA:76159"/>
        <dbReference type="ChEBI" id="CHEBI:17051"/>
    </reaction>
    <physiologicalReaction direction="left-to-right" evidence="12">
        <dbReference type="Rhea" id="RHEA:76160"/>
    </physiologicalReaction>
</comment>
<evidence type="ECO:0000313" key="15">
    <source>
        <dbReference type="Proteomes" id="UP000193118"/>
    </source>
</evidence>
<keyword evidence="13" id="KW-0813">Transport</keyword>
<evidence type="ECO:0000256" key="10">
    <source>
        <dbReference type="ARBA" id="ARBA00023303"/>
    </source>
</evidence>
<feature type="binding site" evidence="13">
    <location>
        <position position="78"/>
    </location>
    <ligand>
        <name>Na(+)</name>
        <dbReference type="ChEBI" id="CHEBI:29101"/>
        <note>structural</note>
    </ligand>
</feature>
<accession>A0A1X3DAW2</accession>
<keyword evidence="8 13" id="KW-0406">Ion transport</keyword>
<evidence type="ECO:0000256" key="6">
    <source>
        <dbReference type="ARBA" id="ARBA00022989"/>
    </source>
</evidence>
<evidence type="ECO:0000256" key="2">
    <source>
        <dbReference type="ARBA" id="ARBA00022475"/>
    </source>
</evidence>
<proteinExistence type="inferred from homology"/>
<dbReference type="GO" id="GO:0062054">
    <property type="term" value="F:fluoride channel activity"/>
    <property type="evidence" value="ECO:0007669"/>
    <property type="project" value="UniProtKB-UniRule"/>
</dbReference>
<dbReference type="InterPro" id="IPR003691">
    <property type="entry name" value="FluC"/>
</dbReference>
<keyword evidence="9 13" id="KW-0472">Membrane</keyword>
<reference evidence="15" key="1">
    <citation type="submission" date="2017-01" db="EMBL/GenBank/DDBJ databases">
        <authorList>
            <person name="Wolfgang W.J."/>
            <person name="Cole J."/>
            <person name="Wroblewski D."/>
            <person name="Mcginnis J."/>
            <person name="Musser K.A."/>
        </authorList>
    </citation>
    <scope>NUCLEOTIDE SEQUENCE [LARGE SCALE GENOMIC DNA]</scope>
    <source>
        <strain evidence="15">DSM 19151</strain>
    </source>
</reference>
<comment type="subcellular location">
    <subcellularLocation>
        <location evidence="1 13">Cell membrane</location>
        <topology evidence="1 13">Multi-pass membrane protein</topology>
    </subcellularLocation>
</comment>
<comment type="similarity">
    <text evidence="11 13">Belongs to the fluoride channel Fluc/FEX (TC 1.A.43) family.</text>
</comment>
<dbReference type="NCBIfam" id="NF010792">
    <property type="entry name" value="PRK14196.1"/>
    <property type="match status" value="1"/>
</dbReference>
<evidence type="ECO:0000256" key="7">
    <source>
        <dbReference type="ARBA" id="ARBA00023053"/>
    </source>
</evidence>
<evidence type="ECO:0000256" key="1">
    <source>
        <dbReference type="ARBA" id="ARBA00004651"/>
    </source>
</evidence>
<comment type="function">
    <text evidence="13">Fluoride-specific ion channel. Important for reducing fluoride concentration in the cell, thus reducing its toxicity.</text>
</comment>
<keyword evidence="7 13" id="KW-0915">Sodium</keyword>
<dbReference type="HAMAP" id="MF_00454">
    <property type="entry name" value="FluC"/>
    <property type="match status" value="1"/>
</dbReference>
<keyword evidence="3" id="KW-0997">Cell inner membrane</keyword>
<dbReference type="OrthoDB" id="9806299at2"/>
<dbReference type="AlphaFoldDB" id="A0A1X3DAW2"/>
<comment type="activity regulation">
    <text evidence="13">Na(+) is not transported, but it plays an essential structural role and its presence is essential for fluoride channel function.</text>
</comment>
<feature type="binding site" evidence="13">
    <location>
        <position position="75"/>
    </location>
    <ligand>
        <name>Na(+)</name>
        <dbReference type="ChEBI" id="CHEBI:29101"/>
        <note>structural</note>
    </ligand>
</feature>